<protein>
    <submittedName>
        <fullName evidence="1">Uncharacterized protein</fullName>
    </submittedName>
</protein>
<dbReference type="AlphaFoldDB" id="J9DH86"/>
<organism evidence="1 2">
    <name type="scientific">alpha proteobacterium IMCC14465</name>
    <dbReference type="NCBI Taxonomy" id="1220535"/>
    <lineage>
        <taxon>Bacteria</taxon>
        <taxon>Pseudomonadati</taxon>
        <taxon>Pseudomonadota</taxon>
        <taxon>Alphaproteobacteria</taxon>
        <taxon>PS1 clade</taxon>
    </lineage>
</organism>
<evidence type="ECO:0000313" key="2">
    <source>
        <dbReference type="Proteomes" id="UP000004836"/>
    </source>
</evidence>
<reference evidence="1 2" key="1">
    <citation type="journal article" date="2012" name="J. Bacteriol.">
        <title>Genome Sequence of Strain IMCC14465, Isolated from the East Sea, Belonging to the PS1 Clade of Alphaproteobacteria.</title>
        <authorList>
            <person name="Yang S.J."/>
            <person name="Kang I."/>
            <person name="Cho J.C."/>
        </authorList>
    </citation>
    <scope>NUCLEOTIDE SEQUENCE [LARGE SCALE GENOMIC DNA]</scope>
    <source>
        <strain evidence="1 2">IMCC14465</strain>
    </source>
</reference>
<gene>
    <name evidence="1" type="ORF">IMCC14465_10420</name>
</gene>
<dbReference type="STRING" id="1220535.IMCC14465_10420"/>
<proteinExistence type="predicted"/>
<dbReference type="Proteomes" id="UP000004836">
    <property type="component" value="Unassembled WGS sequence"/>
</dbReference>
<comment type="caution">
    <text evidence="1">The sequence shown here is derived from an EMBL/GenBank/DDBJ whole genome shotgun (WGS) entry which is preliminary data.</text>
</comment>
<name>J9DH86_9PROT</name>
<sequence length="47" mass="5526">MFQTCLFFIHSLLNSGGFSPEYFPTDNAPEDEYRCRVLILLQRAKTR</sequence>
<keyword evidence="2" id="KW-1185">Reference proteome</keyword>
<accession>J9DH86</accession>
<dbReference type="EMBL" id="ALYF01000003">
    <property type="protein sequence ID" value="EJW21246.1"/>
    <property type="molecule type" value="Genomic_DNA"/>
</dbReference>
<evidence type="ECO:0000313" key="1">
    <source>
        <dbReference type="EMBL" id="EJW21246.1"/>
    </source>
</evidence>